<evidence type="ECO:0000256" key="1">
    <source>
        <dbReference type="SAM" id="MobiDB-lite"/>
    </source>
</evidence>
<proteinExistence type="predicted"/>
<feature type="compositionally biased region" description="Basic and acidic residues" evidence="1">
    <location>
        <begin position="466"/>
        <end position="478"/>
    </location>
</feature>
<feature type="compositionally biased region" description="Polar residues" evidence="1">
    <location>
        <begin position="496"/>
        <end position="508"/>
    </location>
</feature>
<feature type="region of interest" description="Disordered" evidence="1">
    <location>
        <begin position="151"/>
        <end position="174"/>
    </location>
</feature>
<keyword evidence="3" id="KW-1185">Reference proteome</keyword>
<protein>
    <submittedName>
        <fullName evidence="2">Uncharacterized protein</fullName>
    </submittedName>
</protein>
<feature type="compositionally biased region" description="Low complexity" evidence="1">
    <location>
        <begin position="517"/>
        <end position="533"/>
    </location>
</feature>
<feature type="compositionally biased region" description="Polar residues" evidence="1">
    <location>
        <begin position="421"/>
        <end position="437"/>
    </location>
</feature>
<gene>
    <name evidence="2" type="ORF">FIBSPDRAFT_741604</name>
</gene>
<dbReference type="STRING" id="436010.A0A166JHD2"/>
<dbReference type="OrthoDB" id="3230530at2759"/>
<name>A0A166JHD2_9AGAM</name>
<reference evidence="2 3" key="1">
    <citation type="journal article" date="2016" name="Mol. Biol. Evol.">
        <title>Comparative Genomics of Early-Diverging Mushroom-Forming Fungi Provides Insights into the Origins of Lignocellulose Decay Capabilities.</title>
        <authorList>
            <person name="Nagy L.G."/>
            <person name="Riley R."/>
            <person name="Tritt A."/>
            <person name="Adam C."/>
            <person name="Daum C."/>
            <person name="Floudas D."/>
            <person name="Sun H."/>
            <person name="Yadav J.S."/>
            <person name="Pangilinan J."/>
            <person name="Larsson K.H."/>
            <person name="Matsuura K."/>
            <person name="Barry K."/>
            <person name="Labutti K."/>
            <person name="Kuo R."/>
            <person name="Ohm R.A."/>
            <person name="Bhattacharya S.S."/>
            <person name="Shirouzu T."/>
            <person name="Yoshinaga Y."/>
            <person name="Martin F.M."/>
            <person name="Grigoriev I.V."/>
            <person name="Hibbett D.S."/>
        </authorList>
    </citation>
    <scope>NUCLEOTIDE SEQUENCE [LARGE SCALE GENOMIC DNA]</scope>
    <source>
        <strain evidence="2 3">CBS 109695</strain>
    </source>
</reference>
<accession>A0A166JHD2</accession>
<organism evidence="2 3">
    <name type="scientific">Athelia psychrophila</name>
    <dbReference type="NCBI Taxonomy" id="1759441"/>
    <lineage>
        <taxon>Eukaryota</taxon>
        <taxon>Fungi</taxon>
        <taxon>Dikarya</taxon>
        <taxon>Basidiomycota</taxon>
        <taxon>Agaricomycotina</taxon>
        <taxon>Agaricomycetes</taxon>
        <taxon>Agaricomycetidae</taxon>
        <taxon>Atheliales</taxon>
        <taxon>Atheliaceae</taxon>
        <taxon>Athelia</taxon>
    </lineage>
</organism>
<sequence>MVAFSLVSKTGNTAGRFFPHTGYLGLTDVKVEGAVRTRLDDGKLLPAKSITVSVRCYEARLGKVNALHTNVLVDYTEVLWSAPHLQEYAEVGDGEYPFRITIPANVAGHSTANYQDYRVWWRVEATLNHAHIAGVGNRQMKHLELQLVRHDLPPRPTTPPSTSSSYLGRLTSKPRSPTIRYRIGVPTRPVGPQDLVSIPISLQPADPALSIRSASLIVERRIHLRETSTTSSALTSTLPIPIATHQSESHSTPSLHSSPTHEQQFAYSSNTVTPYSSTVFSDDTIRPLISQPAQLPGKGITQCVAGVESSGRFAADDYGVCSKTLTLQWPSVKSQARWALGETLQTELASVRFFVRVKIIVSGPAGTESIDLDEEELLVVSTNDSERQIALSKYNQLADAYRSKSNSPPADTGPLLHPKSAIQSEPSSRPYTKSQAASKAKKCRRPHTSAGPSDKPIDFRQVSSPYERERQRPDEEHPFNPTEVSRKGMPLCVTVNLDTSDKQPPSSYTRKRAVAPSLSSATSSSSQSQSVMSDDSERSTLDLKQVRAWETELARIETASRRSSIDMFGIFKRKRVALARDG</sequence>
<dbReference type="Proteomes" id="UP000076532">
    <property type="component" value="Unassembled WGS sequence"/>
</dbReference>
<evidence type="ECO:0000313" key="2">
    <source>
        <dbReference type="EMBL" id="KZP20858.1"/>
    </source>
</evidence>
<dbReference type="AlphaFoldDB" id="A0A166JHD2"/>
<feature type="region of interest" description="Disordered" evidence="1">
    <location>
        <begin position="400"/>
        <end position="543"/>
    </location>
</feature>
<dbReference type="EMBL" id="KV417552">
    <property type="protein sequence ID" value="KZP20858.1"/>
    <property type="molecule type" value="Genomic_DNA"/>
</dbReference>
<evidence type="ECO:0000313" key="3">
    <source>
        <dbReference type="Proteomes" id="UP000076532"/>
    </source>
</evidence>